<feature type="domain" description="Glutamyl/glutaminyl-tRNA synthetase class Ib catalytic" evidence="12">
    <location>
        <begin position="30"/>
        <end position="338"/>
    </location>
</feature>
<dbReference type="InterPro" id="IPR050132">
    <property type="entry name" value="Gln/Glu-tRNA_Ligase"/>
</dbReference>
<dbReference type="Proteomes" id="UP000680020">
    <property type="component" value="Unassembled WGS sequence"/>
</dbReference>
<dbReference type="SUPFAM" id="SSF52374">
    <property type="entry name" value="Nucleotidylyl transferase"/>
    <property type="match status" value="1"/>
</dbReference>
<evidence type="ECO:0000256" key="8">
    <source>
        <dbReference type="ARBA" id="ARBA00023146"/>
    </source>
</evidence>
<dbReference type="GO" id="GO:0005829">
    <property type="term" value="C:cytosol"/>
    <property type="evidence" value="ECO:0007669"/>
    <property type="project" value="TreeGrafter"/>
</dbReference>
<dbReference type="Gene3D" id="2.40.240.10">
    <property type="entry name" value="Ribosomal Protein L25, Chain P"/>
    <property type="match status" value="2"/>
</dbReference>
<dbReference type="NCBIfam" id="TIGR00440">
    <property type="entry name" value="glnS"/>
    <property type="match status" value="1"/>
</dbReference>
<feature type="domain" description="tRNA synthetases class I (E and Q) anti-codon binding" evidence="14">
    <location>
        <begin position="456"/>
        <end position="529"/>
    </location>
</feature>
<keyword evidence="4 11" id="KW-0436">Ligase</keyword>
<dbReference type="Gene3D" id="3.40.50.620">
    <property type="entry name" value="HUPs"/>
    <property type="match status" value="1"/>
</dbReference>
<keyword evidence="7 11" id="KW-0648">Protein biosynthesis</keyword>
<evidence type="ECO:0000256" key="9">
    <source>
        <dbReference type="ARBA" id="ARBA00048270"/>
    </source>
</evidence>
<organism evidence="15 16">
    <name type="scientific">Wohlfahrtiimonas chitiniclastica</name>
    <dbReference type="NCBI Taxonomy" id="400946"/>
    <lineage>
        <taxon>Bacteria</taxon>
        <taxon>Pseudomonadati</taxon>
        <taxon>Pseudomonadota</taxon>
        <taxon>Gammaproteobacteria</taxon>
        <taxon>Cardiobacteriales</taxon>
        <taxon>Ignatzschineriaceae</taxon>
        <taxon>Wohlfahrtiimonas</taxon>
    </lineage>
</organism>
<dbReference type="FunFam" id="3.40.50.620:FF:000037">
    <property type="entry name" value="Glutamine--tRNA ligase cytoplasmic"/>
    <property type="match status" value="1"/>
</dbReference>
<dbReference type="InterPro" id="IPR020058">
    <property type="entry name" value="Glu/Gln-tRNA-synth_Ib_cat-dom"/>
</dbReference>
<dbReference type="InterPro" id="IPR014729">
    <property type="entry name" value="Rossmann-like_a/b/a_fold"/>
</dbReference>
<gene>
    <name evidence="15" type="ORF">J7561_00390</name>
</gene>
<accession>A0AB35BTZ3</accession>
<dbReference type="InterPro" id="IPR004514">
    <property type="entry name" value="Gln-tRNA-synth"/>
</dbReference>
<evidence type="ECO:0000256" key="2">
    <source>
        <dbReference type="ARBA" id="ARBA00012836"/>
    </source>
</evidence>
<dbReference type="GO" id="GO:0004819">
    <property type="term" value="F:glutamine-tRNA ligase activity"/>
    <property type="evidence" value="ECO:0007669"/>
    <property type="project" value="UniProtKB-UniRule"/>
</dbReference>
<dbReference type="AlphaFoldDB" id="A0AB35BTZ3"/>
<dbReference type="InterPro" id="IPR000924">
    <property type="entry name" value="Glu/Gln-tRNA-synth"/>
</dbReference>
<dbReference type="InterPro" id="IPR011035">
    <property type="entry name" value="Ribosomal_bL25/Gln-tRNA_synth"/>
</dbReference>
<keyword evidence="6 11" id="KW-0067">ATP-binding</keyword>
<dbReference type="EC" id="6.1.1.18" evidence="2 10"/>
<dbReference type="SUPFAM" id="SSF50715">
    <property type="entry name" value="Ribosomal protein L25-like"/>
    <property type="match status" value="1"/>
</dbReference>
<keyword evidence="5 11" id="KW-0547">Nucleotide-binding</keyword>
<reference evidence="15" key="1">
    <citation type="submission" date="2021-03" db="EMBL/GenBank/DDBJ databases">
        <title>Identification and antibiotic profiling of Wohlfahrtiimonas chitiniclastica, an underestimated human pathogen.</title>
        <authorList>
            <person name="Kopf A."/>
            <person name="Bunk B."/>
            <person name="Coldewey S."/>
            <person name="Gunzer F."/>
            <person name="Riedel T."/>
            <person name="Schroettner P."/>
        </authorList>
    </citation>
    <scope>NUCLEOTIDE SEQUENCE</scope>
    <source>
        <strain evidence="15">DSM 100917</strain>
    </source>
</reference>
<dbReference type="InterPro" id="IPR020059">
    <property type="entry name" value="Glu/Gln-tRNA-synth_Ib_codon-bd"/>
</dbReference>
<dbReference type="PROSITE" id="PS00178">
    <property type="entry name" value="AA_TRNA_LIGASE_I"/>
    <property type="match status" value="1"/>
</dbReference>
<dbReference type="RefSeq" id="WP_094491282.1">
    <property type="nucleotide sequence ID" value="NZ_JAGIBT010000001.1"/>
</dbReference>
<evidence type="ECO:0000256" key="6">
    <source>
        <dbReference type="ARBA" id="ARBA00022840"/>
    </source>
</evidence>
<evidence type="ECO:0000313" key="15">
    <source>
        <dbReference type="EMBL" id="MBS7823660.1"/>
    </source>
</evidence>
<dbReference type="InterPro" id="IPR020056">
    <property type="entry name" value="Rbsml_bL25/Gln-tRNA_synth_N"/>
</dbReference>
<dbReference type="Pfam" id="PF20974">
    <property type="entry name" value="tRNA-synt_1c_C2"/>
    <property type="match status" value="1"/>
</dbReference>
<dbReference type="EMBL" id="JAGIBU010000001">
    <property type="protein sequence ID" value="MBS7823660.1"/>
    <property type="molecule type" value="Genomic_DNA"/>
</dbReference>
<evidence type="ECO:0000259" key="13">
    <source>
        <dbReference type="Pfam" id="PF03950"/>
    </source>
</evidence>
<dbReference type="Pfam" id="PF03950">
    <property type="entry name" value="tRNA-synt_1c_C"/>
    <property type="match status" value="1"/>
</dbReference>
<evidence type="ECO:0000256" key="4">
    <source>
        <dbReference type="ARBA" id="ARBA00022598"/>
    </source>
</evidence>
<feature type="domain" description="Glutamyl/glutaminyl-tRNA synthetase class Ib anti-codon binding" evidence="13">
    <location>
        <begin position="341"/>
        <end position="438"/>
    </location>
</feature>
<comment type="caution">
    <text evidence="15">The sequence shown here is derived from an EMBL/GenBank/DDBJ whole genome shotgun (WGS) entry which is preliminary data.</text>
</comment>
<dbReference type="GeneID" id="58263307"/>
<comment type="catalytic activity">
    <reaction evidence="9">
        <text>tRNA(Gln) + L-glutamine + ATP = L-glutaminyl-tRNA(Gln) + AMP + diphosphate</text>
        <dbReference type="Rhea" id="RHEA:20121"/>
        <dbReference type="Rhea" id="RHEA-COMP:9662"/>
        <dbReference type="Rhea" id="RHEA-COMP:9681"/>
        <dbReference type="ChEBI" id="CHEBI:30616"/>
        <dbReference type="ChEBI" id="CHEBI:33019"/>
        <dbReference type="ChEBI" id="CHEBI:58359"/>
        <dbReference type="ChEBI" id="CHEBI:78442"/>
        <dbReference type="ChEBI" id="CHEBI:78521"/>
        <dbReference type="ChEBI" id="CHEBI:456215"/>
        <dbReference type="EC" id="6.1.1.18"/>
    </reaction>
</comment>
<evidence type="ECO:0000256" key="5">
    <source>
        <dbReference type="ARBA" id="ARBA00022741"/>
    </source>
</evidence>
<keyword evidence="3" id="KW-0963">Cytoplasm</keyword>
<dbReference type="GO" id="GO:0006425">
    <property type="term" value="P:glutaminyl-tRNA aminoacylation"/>
    <property type="evidence" value="ECO:0007669"/>
    <property type="project" value="UniProtKB-UniRule"/>
</dbReference>
<dbReference type="PANTHER" id="PTHR43097">
    <property type="entry name" value="GLUTAMINE-TRNA LIGASE"/>
    <property type="match status" value="1"/>
</dbReference>
<evidence type="ECO:0000259" key="14">
    <source>
        <dbReference type="Pfam" id="PF20974"/>
    </source>
</evidence>
<evidence type="ECO:0000259" key="12">
    <source>
        <dbReference type="Pfam" id="PF00749"/>
    </source>
</evidence>
<dbReference type="Pfam" id="PF00749">
    <property type="entry name" value="tRNA-synt_1c"/>
    <property type="match status" value="1"/>
</dbReference>
<comment type="similarity">
    <text evidence="1 11">Belongs to the class-I aminoacyl-tRNA synthetase family.</text>
</comment>
<dbReference type="NCBIfam" id="NF011291">
    <property type="entry name" value="PRK14703.1"/>
    <property type="match status" value="1"/>
</dbReference>
<sequence>MSEEVIRTNFIRQIIDNDLSTGKYKSPSDVHTRFPPEPNGYLHIGHAKSICLNFGIARDYQGKCNLRFDDTNPCKEEQEFVSAIKADVEWLGFEWNEECYASDYFQRFYECAVLLIKKGLAYVDDSTAEEIRAMRGSLTEAGQNSPYRARSIEENLALFERMKNGEFGDGEKILRAKIDMASPNMNLRDPALYRIRHVEHHQTGNEWCIYPMYDFAHALGDAFEGITHSICTLEFEDHRPLYDWCVEHCGIEQKPHQYEFSRLSLQYAITSKRKLTQLVTSGTVTGWDDPRMPTISGLRRRGCPPEALHLFCERIGVTKSENSIEMEQFDQCMRDVLDDKASRRMAVLDPILVTLTNFDERVELELPNHPKNEDAGKRIVPFAKALYIDRNDFVLSTEDKKFKRLILGNYVRLRGAYIIKATDYKADNDGNITEVIAEIVPDTLGKNAEGIKAKGVIHWVAAKDAVDAQVNCYERLFTVPHPDREEGEIFDYVNPDSLIIKQAKVEPALLDAPAEVAYQFEREGYFARDRKEDGLVFNRVVTLKDSFGK</sequence>
<evidence type="ECO:0000313" key="16">
    <source>
        <dbReference type="Proteomes" id="UP000680020"/>
    </source>
</evidence>
<name>A0AB35BTZ3_9GAMM</name>
<evidence type="ECO:0000256" key="10">
    <source>
        <dbReference type="NCBIfam" id="TIGR00440"/>
    </source>
</evidence>
<dbReference type="GO" id="GO:0005524">
    <property type="term" value="F:ATP binding"/>
    <property type="evidence" value="ECO:0007669"/>
    <property type="project" value="UniProtKB-KW"/>
</dbReference>
<evidence type="ECO:0000256" key="1">
    <source>
        <dbReference type="ARBA" id="ARBA00005594"/>
    </source>
</evidence>
<dbReference type="InterPro" id="IPR049437">
    <property type="entry name" value="tRNA-synt_1c_C2"/>
</dbReference>
<dbReference type="PANTHER" id="PTHR43097:SF5">
    <property type="entry name" value="GLUTAMATE--TRNA LIGASE"/>
    <property type="match status" value="1"/>
</dbReference>
<proteinExistence type="inferred from homology"/>
<protein>
    <recommendedName>
        <fullName evidence="2 10">Glutamine--tRNA ligase</fullName>
        <ecNumber evidence="2 10">6.1.1.18</ecNumber>
    </recommendedName>
</protein>
<keyword evidence="8 11" id="KW-0030">Aminoacyl-tRNA synthetase</keyword>
<dbReference type="InterPro" id="IPR001412">
    <property type="entry name" value="aa-tRNA-synth_I_CS"/>
</dbReference>
<evidence type="ECO:0000256" key="3">
    <source>
        <dbReference type="ARBA" id="ARBA00022490"/>
    </source>
</evidence>
<evidence type="ECO:0000256" key="11">
    <source>
        <dbReference type="RuleBase" id="RU363037"/>
    </source>
</evidence>
<evidence type="ECO:0000256" key="7">
    <source>
        <dbReference type="ARBA" id="ARBA00022917"/>
    </source>
</evidence>
<dbReference type="PRINTS" id="PR00987">
    <property type="entry name" value="TRNASYNTHGLU"/>
</dbReference>